<dbReference type="InterPro" id="IPR036267">
    <property type="entry name" value="RuvA_C_sf"/>
</dbReference>
<dbReference type="InterPro" id="IPR012340">
    <property type="entry name" value="NA-bd_OB-fold"/>
</dbReference>
<keyword evidence="1 6" id="KW-0963">Cytoplasm</keyword>
<protein>
    <recommendedName>
        <fullName evidence="6">Holliday junction branch migration complex subunit RuvA</fullName>
    </recommendedName>
</protein>
<organism evidence="8 9">
    <name type="scientific">Caloramator quimbayensis</name>
    <dbReference type="NCBI Taxonomy" id="1147123"/>
    <lineage>
        <taxon>Bacteria</taxon>
        <taxon>Bacillati</taxon>
        <taxon>Bacillota</taxon>
        <taxon>Clostridia</taxon>
        <taxon>Eubacteriales</taxon>
        <taxon>Clostridiaceae</taxon>
        <taxon>Caloramator</taxon>
    </lineage>
</organism>
<evidence type="ECO:0000256" key="2">
    <source>
        <dbReference type="ARBA" id="ARBA00022763"/>
    </source>
</evidence>
<keyword evidence="8" id="KW-0378">Hydrolase</keyword>
<dbReference type="NCBIfam" id="TIGR00084">
    <property type="entry name" value="ruvA"/>
    <property type="match status" value="1"/>
</dbReference>
<feature type="region of interest" description="Domain I" evidence="6">
    <location>
        <begin position="1"/>
        <end position="64"/>
    </location>
</feature>
<dbReference type="InterPro" id="IPR010994">
    <property type="entry name" value="RuvA_2-like"/>
</dbReference>
<evidence type="ECO:0000256" key="1">
    <source>
        <dbReference type="ARBA" id="ARBA00022490"/>
    </source>
</evidence>
<proteinExistence type="inferred from homology"/>
<dbReference type="SMART" id="SM00278">
    <property type="entry name" value="HhH1"/>
    <property type="match status" value="2"/>
</dbReference>
<accession>A0A1T4WUJ1</accession>
<dbReference type="EMBL" id="FUYH01000004">
    <property type="protein sequence ID" value="SKA80996.1"/>
    <property type="molecule type" value="Genomic_DNA"/>
</dbReference>
<dbReference type="HAMAP" id="MF_00031">
    <property type="entry name" value="DNA_HJ_migration_RuvA"/>
    <property type="match status" value="1"/>
</dbReference>
<dbReference type="InterPro" id="IPR011114">
    <property type="entry name" value="RuvA_C"/>
</dbReference>
<feature type="domain" description="Helix-hairpin-helix DNA-binding motif class 1" evidence="7">
    <location>
        <begin position="73"/>
        <end position="92"/>
    </location>
</feature>
<evidence type="ECO:0000256" key="6">
    <source>
        <dbReference type="HAMAP-Rule" id="MF_00031"/>
    </source>
</evidence>
<dbReference type="Proteomes" id="UP000190105">
    <property type="component" value="Unassembled WGS sequence"/>
</dbReference>
<dbReference type="GO" id="GO:0005737">
    <property type="term" value="C:cytoplasm"/>
    <property type="evidence" value="ECO:0007669"/>
    <property type="project" value="UniProtKB-SubCell"/>
</dbReference>
<sequence>MIAYIKGDIEVMGDDYIIIDNNGIGYLINMPLSDIEKLKNQRENVKINTYQYVREDAIGLFGFLSTEGLNMFKMLINVSGVGPKAALSILSSVSPSNLILSIIMGDEKTLCRAQGIGKKLAQRIILELKDKFKDYDLTQKGKNDNNDYAENDGMEALAALMALGYTRQEAASAIKQVDDGTLGIEEIVKRSLKFLMRG</sequence>
<keyword evidence="4 6" id="KW-0233">DNA recombination</keyword>
<dbReference type="Gene3D" id="1.10.150.20">
    <property type="entry name" value="5' to 3' exonuclease, C-terminal subdomain"/>
    <property type="match status" value="1"/>
</dbReference>
<dbReference type="SUPFAM" id="SSF46929">
    <property type="entry name" value="DNA helicase RuvA subunit, C-terminal domain"/>
    <property type="match status" value="1"/>
</dbReference>
<dbReference type="GO" id="GO:0000400">
    <property type="term" value="F:four-way junction DNA binding"/>
    <property type="evidence" value="ECO:0007669"/>
    <property type="project" value="UniProtKB-UniRule"/>
</dbReference>
<evidence type="ECO:0000313" key="9">
    <source>
        <dbReference type="Proteomes" id="UP000190105"/>
    </source>
</evidence>
<comment type="subunit">
    <text evidence="6">Homotetramer. Forms an RuvA(8)-RuvB(12)-Holliday junction (HJ) complex. HJ DNA is sandwiched between 2 RuvA tetramers; dsDNA enters through RuvA and exits via RuvB. An RuvB hexamer assembles on each DNA strand where it exits the tetramer. Each RuvB hexamer is contacted by two RuvA subunits (via domain III) on 2 adjacent RuvB subunits; this complex drives branch migration. In the full resolvosome a probable DNA-RuvA(4)-RuvB(12)-RuvC(2) complex forms which resolves the HJ.</text>
</comment>
<keyword evidence="2 6" id="KW-0227">DNA damage</keyword>
<feature type="region of interest" description="Domain III" evidence="6">
    <location>
        <begin position="144"/>
        <end position="198"/>
    </location>
</feature>
<comment type="function">
    <text evidence="6">The RuvA-RuvB-RuvC complex processes Holliday junction (HJ) DNA during genetic recombination and DNA repair, while the RuvA-RuvB complex plays an important role in the rescue of blocked DNA replication forks via replication fork reversal (RFR). RuvA specifically binds to HJ cruciform DNA, conferring on it an open structure. The RuvB hexamer acts as an ATP-dependent pump, pulling dsDNA into and through the RuvAB complex. HJ branch migration allows RuvC to scan DNA until it finds its consensus sequence, where it cleaves and resolves the cruciform DNA.</text>
</comment>
<dbReference type="GO" id="GO:0006281">
    <property type="term" value="P:DNA repair"/>
    <property type="evidence" value="ECO:0007669"/>
    <property type="project" value="UniProtKB-UniRule"/>
</dbReference>
<dbReference type="GO" id="GO:0009379">
    <property type="term" value="C:Holliday junction helicase complex"/>
    <property type="evidence" value="ECO:0007669"/>
    <property type="project" value="InterPro"/>
</dbReference>
<reference evidence="9" key="1">
    <citation type="submission" date="2017-02" db="EMBL/GenBank/DDBJ databases">
        <authorList>
            <person name="Varghese N."/>
            <person name="Submissions S."/>
        </authorList>
    </citation>
    <scope>NUCLEOTIDE SEQUENCE [LARGE SCALE GENOMIC DNA]</scope>
    <source>
        <strain evidence="9">USBA 833</strain>
    </source>
</reference>
<dbReference type="RefSeq" id="WP_078695644.1">
    <property type="nucleotide sequence ID" value="NZ_FUYH01000004.1"/>
</dbReference>
<evidence type="ECO:0000256" key="4">
    <source>
        <dbReference type="ARBA" id="ARBA00023172"/>
    </source>
</evidence>
<dbReference type="Gene3D" id="1.10.8.10">
    <property type="entry name" value="DNA helicase RuvA subunit, C-terminal domain"/>
    <property type="match status" value="1"/>
</dbReference>
<gene>
    <name evidence="6" type="primary">ruvA</name>
    <name evidence="8" type="ORF">SAMN05443428_1047</name>
</gene>
<dbReference type="InterPro" id="IPR003583">
    <property type="entry name" value="Hlx-hairpin-Hlx_DNA-bd_motif"/>
</dbReference>
<evidence type="ECO:0000256" key="3">
    <source>
        <dbReference type="ARBA" id="ARBA00023125"/>
    </source>
</evidence>
<dbReference type="STRING" id="1147123.SAMN05443428_1047"/>
<keyword evidence="5 6" id="KW-0234">DNA repair</keyword>
<name>A0A1T4WUJ1_9CLOT</name>
<dbReference type="GO" id="GO:0048476">
    <property type="term" value="C:Holliday junction resolvase complex"/>
    <property type="evidence" value="ECO:0007669"/>
    <property type="project" value="UniProtKB-UniRule"/>
</dbReference>
<dbReference type="Pfam" id="PF07499">
    <property type="entry name" value="RuvA_C"/>
    <property type="match status" value="1"/>
</dbReference>
<dbReference type="AlphaFoldDB" id="A0A1T4WUJ1"/>
<comment type="subcellular location">
    <subcellularLocation>
        <location evidence="6">Cytoplasm</location>
    </subcellularLocation>
</comment>
<keyword evidence="8" id="KW-0347">Helicase</keyword>
<dbReference type="InterPro" id="IPR000085">
    <property type="entry name" value="RuvA"/>
</dbReference>
<keyword evidence="8" id="KW-0547">Nucleotide-binding</keyword>
<dbReference type="CDD" id="cd14332">
    <property type="entry name" value="UBA_RuvA_C"/>
    <property type="match status" value="1"/>
</dbReference>
<dbReference type="InterPro" id="IPR013849">
    <property type="entry name" value="DNA_helicase_Holl-junc_RuvA_I"/>
</dbReference>
<comment type="caution">
    <text evidence="6">Lacks conserved residue(s) required for the propagation of feature annotation.</text>
</comment>
<evidence type="ECO:0000256" key="5">
    <source>
        <dbReference type="ARBA" id="ARBA00023204"/>
    </source>
</evidence>
<comment type="domain">
    <text evidence="6">Has three domains with a flexible linker between the domains II and III and assumes an 'L' shape. Domain III is highly mobile and contacts RuvB.</text>
</comment>
<comment type="similarity">
    <text evidence="6">Belongs to the RuvA family.</text>
</comment>
<keyword evidence="3 6" id="KW-0238">DNA-binding</keyword>
<dbReference type="OrthoDB" id="5293449at2"/>
<dbReference type="SUPFAM" id="SSF50249">
    <property type="entry name" value="Nucleic acid-binding proteins"/>
    <property type="match status" value="1"/>
</dbReference>
<dbReference type="Pfam" id="PF14520">
    <property type="entry name" value="HHH_5"/>
    <property type="match status" value="1"/>
</dbReference>
<dbReference type="SUPFAM" id="SSF47781">
    <property type="entry name" value="RuvA domain 2-like"/>
    <property type="match status" value="1"/>
</dbReference>
<keyword evidence="8" id="KW-0067">ATP-binding</keyword>
<feature type="domain" description="Helix-hairpin-helix DNA-binding motif class 1" evidence="7">
    <location>
        <begin position="108"/>
        <end position="127"/>
    </location>
</feature>
<evidence type="ECO:0000259" key="7">
    <source>
        <dbReference type="SMART" id="SM00278"/>
    </source>
</evidence>
<evidence type="ECO:0000313" key="8">
    <source>
        <dbReference type="EMBL" id="SKA80996.1"/>
    </source>
</evidence>
<dbReference type="Gene3D" id="2.40.50.140">
    <property type="entry name" value="Nucleic acid-binding proteins"/>
    <property type="match status" value="1"/>
</dbReference>
<dbReference type="GO" id="GO:0005524">
    <property type="term" value="F:ATP binding"/>
    <property type="evidence" value="ECO:0007669"/>
    <property type="project" value="InterPro"/>
</dbReference>
<keyword evidence="9" id="KW-1185">Reference proteome</keyword>
<dbReference type="Pfam" id="PF01330">
    <property type="entry name" value="RuvA_N"/>
    <property type="match status" value="1"/>
</dbReference>
<dbReference type="GO" id="GO:0006310">
    <property type="term" value="P:DNA recombination"/>
    <property type="evidence" value="ECO:0007669"/>
    <property type="project" value="UniProtKB-UniRule"/>
</dbReference>
<dbReference type="GO" id="GO:0009378">
    <property type="term" value="F:four-way junction helicase activity"/>
    <property type="evidence" value="ECO:0007669"/>
    <property type="project" value="InterPro"/>
</dbReference>